<comment type="subcellular location">
    <subcellularLocation>
        <location evidence="1">Membrane</location>
        <topology evidence="1">Multi-pass membrane protein</topology>
    </subcellularLocation>
</comment>
<evidence type="ECO:0000256" key="3">
    <source>
        <dbReference type="ARBA" id="ARBA00022989"/>
    </source>
</evidence>
<keyword evidence="4 6" id="KW-0472">Membrane</keyword>
<evidence type="ECO:0000259" key="7">
    <source>
        <dbReference type="Pfam" id="PF04893"/>
    </source>
</evidence>
<dbReference type="RefSeq" id="WP_286355155.1">
    <property type="nucleotide sequence ID" value="NZ_AP027079.1"/>
</dbReference>
<dbReference type="EMBL" id="AP027079">
    <property type="protein sequence ID" value="BDU68518.1"/>
    <property type="molecule type" value="Genomic_DNA"/>
</dbReference>
<sequence length="277" mass="29424">MTEIPGPHDALPPAPIPPPVQPPAQPPTQLQAPPPIIELDEPPRIPPPPFPPPPAHALPETPALRPIPFEDTEAFPSFGSRVGGMFRLVFSNPMELFDRVPVTEGLGAPWRFLLLLSIPVFLIMAAVFFFVGMGIMLAALEQTGKGDGKTLAAIMPIIFGVILLLMPLVSFLGMVVGGALNHFFLWMWGGLKPGVGTGQTIRAYGYASAFIQIGGLIPYLGFLIQIAGMVVIGMGLARMHRTDTWRGVCAALTPIFLLCCCGIAAAIAIPALIAAGR</sequence>
<feature type="transmembrane region" description="Helical" evidence="6">
    <location>
        <begin position="112"/>
        <end position="139"/>
    </location>
</feature>
<organism evidence="8 9">
    <name type="scientific">Geothrix oryzae</name>
    <dbReference type="NCBI Taxonomy" id="2927975"/>
    <lineage>
        <taxon>Bacteria</taxon>
        <taxon>Pseudomonadati</taxon>
        <taxon>Acidobacteriota</taxon>
        <taxon>Holophagae</taxon>
        <taxon>Holophagales</taxon>
        <taxon>Holophagaceae</taxon>
        <taxon>Geothrix</taxon>
    </lineage>
</organism>
<feature type="transmembrane region" description="Helical" evidence="6">
    <location>
        <begin position="249"/>
        <end position="273"/>
    </location>
</feature>
<feature type="transmembrane region" description="Helical" evidence="6">
    <location>
        <begin position="204"/>
        <end position="237"/>
    </location>
</feature>
<evidence type="ECO:0000256" key="1">
    <source>
        <dbReference type="ARBA" id="ARBA00004141"/>
    </source>
</evidence>
<keyword evidence="2 6" id="KW-0812">Transmembrane</keyword>
<evidence type="ECO:0000256" key="2">
    <source>
        <dbReference type="ARBA" id="ARBA00022692"/>
    </source>
</evidence>
<evidence type="ECO:0000313" key="9">
    <source>
        <dbReference type="Proteomes" id="UP001242010"/>
    </source>
</evidence>
<evidence type="ECO:0000256" key="4">
    <source>
        <dbReference type="ARBA" id="ARBA00023136"/>
    </source>
</evidence>
<keyword evidence="3 6" id="KW-1133">Transmembrane helix</keyword>
<protein>
    <recommendedName>
        <fullName evidence="7">Yip1 domain-containing protein</fullName>
    </recommendedName>
</protein>
<reference evidence="9" key="1">
    <citation type="journal article" date="2023" name="Int. J. Syst. Evol. Microbiol.">
        <title>Mesoterricola silvestris gen. nov., sp. nov., Mesoterricola sediminis sp. nov., Geothrix oryzae sp. nov., Geothrix edaphica sp. nov., Geothrix rubra sp. nov., and Geothrix limicola sp. nov., six novel members of Acidobacteriota isolated from soils.</title>
        <authorList>
            <person name="Itoh H."/>
            <person name="Sugisawa Y."/>
            <person name="Mise K."/>
            <person name="Xu Z."/>
            <person name="Kuniyasu M."/>
            <person name="Ushijima N."/>
            <person name="Kawano K."/>
            <person name="Kobayashi E."/>
            <person name="Shiratori Y."/>
            <person name="Masuda Y."/>
            <person name="Senoo K."/>
        </authorList>
    </citation>
    <scope>NUCLEOTIDE SEQUENCE [LARGE SCALE GENOMIC DNA]</scope>
    <source>
        <strain evidence="9">Red222</strain>
    </source>
</reference>
<evidence type="ECO:0000256" key="5">
    <source>
        <dbReference type="SAM" id="MobiDB-lite"/>
    </source>
</evidence>
<name>A0ABN6UUV2_9BACT</name>
<feature type="compositionally biased region" description="Pro residues" evidence="5">
    <location>
        <begin position="10"/>
        <end position="36"/>
    </location>
</feature>
<feature type="compositionally biased region" description="Pro residues" evidence="5">
    <location>
        <begin position="44"/>
        <end position="56"/>
    </location>
</feature>
<feature type="domain" description="Yip1" evidence="7">
    <location>
        <begin position="89"/>
        <end position="264"/>
    </location>
</feature>
<evidence type="ECO:0000256" key="6">
    <source>
        <dbReference type="SAM" id="Phobius"/>
    </source>
</evidence>
<dbReference type="Proteomes" id="UP001242010">
    <property type="component" value="Chromosome"/>
</dbReference>
<proteinExistence type="predicted"/>
<evidence type="ECO:0000313" key="8">
    <source>
        <dbReference type="EMBL" id="BDU68518.1"/>
    </source>
</evidence>
<gene>
    <name evidence="8" type="ORF">GETHOR_06190</name>
</gene>
<keyword evidence="9" id="KW-1185">Reference proteome</keyword>
<dbReference type="InterPro" id="IPR006977">
    <property type="entry name" value="Yip1_dom"/>
</dbReference>
<feature type="transmembrane region" description="Helical" evidence="6">
    <location>
        <begin position="151"/>
        <end position="184"/>
    </location>
</feature>
<dbReference type="Pfam" id="PF04893">
    <property type="entry name" value="Yip1"/>
    <property type="match status" value="1"/>
</dbReference>
<feature type="region of interest" description="Disordered" evidence="5">
    <location>
        <begin position="1"/>
        <end position="63"/>
    </location>
</feature>
<accession>A0ABN6UUV2</accession>